<feature type="signal peptide" evidence="1">
    <location>
        <begin position="1"/>
        <end position="16"/>
    </location>
</feature>
<organism evidence="2">
    <name type="scientific">Clastoptera arizonana</name>
    <name type="common">Arizona spittle bug</name>
    <dbReference type="NCBI Taxonomy" id="38151"/>
    <lineage>
        <taxon>Eukaryota</taxon>
        <taxon>Metazoa</taxon>
        <taxon>Ecdysozoa</taxon>
        <taxon>Arthropoda</taxon>
        <taxon>Hexapoda</taxon>
        <taxon>Insecta</taxon>
        <taxon>Pterygota</taxon>
        <taxon>Neoptera</taxon>
        <taxon>Paraneoptera</taxon>
        <taxon>Hemiptera</taxon>
        <taxon>Auchenorrhyncha</taxon>
        <taxon>Cercopoidea</taxon>
        <taxon>Clastopteridae</taxon>
        <taxon>Clastoptera</taxon>
    </lineage>
</organism>
<evidence type="ECO:0000256" key="1">
    <source>
        <dbReference type="SAM" id="SignalP"/>
    </source>
</evidence>
<dbReference type="EMBL" id="GEDC01017232">
    <property type="protein sequence ID" value="JAS20066.1"/>
    <property type="molecule type" value="Transcribed_RNA"/>
</dbReference>
<evidence type="ECO:0008006" key="3">
    <source>
        <dbReference type="Google" id="ProtNLM"/>
    </source>
</evidence>
<proteinExistence type="predicted"/>
<feature type="chain" id="PRO_5008580899" description="Peptidase A1 domain-containing protein" evidence="1">
    <location>
        <begin position="17"/>
        <end position="300"/>
    </location>
</feature>
<reference evidence="2" key="1">
    <citation type="submission" date="2015-12" db="EMBL/GenBank/DDBJ databases">
        <title>De novo transcriptome assembly of four potential Pierce s Disease insect vectors from Arizona vineyards.</title>
        <authorList>
            <person name="Tassone E.E."/>
        </authorList>
    </citation>
    <scope>NUCLEOTIDE SEQUENCE</scope>
</reference>
<name>A0A1B6D343_9HEMI</name>
<accession>A0A1B6D343</accession>
<sequence>MIFSFVTAILLSSVLGISGIPWETLRVKFAILGGYWKMPLTVDEILLKEPNDFQFVDKDVELNVDIYSHPQDPRFFLLFDTYGNIAGIRTGYIKSDIEKKSKEQNLTFPYNYGEISMFKEGKFWNRDIWYIDILFVNPQKLIIGGREDTLGQVADGVYIILDGTWVEIARDECEVENQGFTKQGCVMGMGQHYFYKTTPSLDCKEFQPFFAMYDYGQLVGFGISTFGSSTFKDGGQEWFEHPPRKLTEMVIVDGPSCMFDWIYKYDMFSLHIFFKIHPRLTFCSFLPWFKKDICKNKNIT</sequence>
<protein>
    <recommendedName>
        <fullName evidence="3">Peptidase A1 domain-containing protein</fullName>
    </recommendedName>
</protein>
<gene>
    <name evidence="2" type="ORF">g.2715</name>
</gene>
<evidence type="ECO:0000313" key="2">
    <source>
        <dbReference type="EMBL" id="JAS20066.1"/>
    </source>
</evidence>
<dbReference type="AlphaFoldDB" id="A0A1B6D343"/>
<keyword evidence="1" id="KW-0732">Signal</keyword>